<gene>
    <name evidence="1" type="ORF">EJ08DRAFT_596520</name>
</gene>
<evidence type="ECO:0000313" key="2">
    <source>
        <dbReference type="Proteomes" id="UP000800235"/>
    </source>
</evidence>
<dbReference type="OrthoDB" id="5424404at2759"/>
<comment type="caution">
    <text evidence="1">The sequence shown here is derived from an EMBL/GenBank/DDBJ whole genome shotgun (WGS) entry which is preliminary data.</text>
</comment>
<organism evidence="1 2">
    <name type="scientific">Tothia fuscella</name>
    <dbReference type="NCBI Taxonomy" id="1048955"/>
    <lineage>
        <taxon>Eukaryota</taxon>
        <taxon>Fungi</taxon>
        <taxon>Dikarya</taxon>
        <taxon>Ascomycota</taxon>
        <taxon>Pezizomycotina</taxon>
        <taxon>Dothideomycetes</taxon>
        <taxon>Pleosporomycetidae</taxon>
        <taxon>Venturiales</taxon>
        <taxon>Cylindrosympodiaceae</taxon>
        <taxon>Tothia</taxon>
    </lineage>
</organism>
<evidence type="ECO:0000313" key="1">
    <source>
        <dbReference type="EMBL" id="KAF2423017.1"/>
    </source>
</evidence>
<keyword evidence="2" id="KW-1185">Reference proteome</keyword>
<dbReference type="Proteomes" id="UP000800235">
    <property type="component" value="Unassembled WGS sequence"/>
</dbReference>
<proteinExistence type="predicted"/>
<feature type="non-terminal residue" evidence="1">
    <location>
        <position position="1"/>
    </location>
</feature>
<protein>
    <submittedName>
        <fullName evidence="1">Uncharacterized protein</fullName>
    </submittedName>
</protein>
<accession>A0A9P4TUW1</accession>
<dbReference type="AlphaFoldDB" id="A0A9P4TUW1"/>
<reference evidence="1" key="1">
    <citation type="journal article" date="2020" name="Stud. Mycol.">
        <title>101 Dothideomycetes genomes: a test case for predicting lifestyles and emergence of pathogens.</title>
        <authorList>
            <person name="Haridas S."/>
            <person name="Albert R."/>
            <person name="Binder M."/>
            <person name="Bloem J."/>
            <person name="Labutti K."/>
            <person name="Salamov A."/>
            <person name="Andreopoulos B."/>
            <person name="Baker S."/>
            <person name="Barry K."/>
            <person name="Bills G."/>
            <person name="Bluhm B."/>
            <person name="Cannon C."/>
            <person name="Castanera R."/>
            <person name="Culley D."/>
            <person name="Daum C."/>
            <person name="Ezra D."/>
            <person name="Gonzalez J."/>
            <person name="Henrissat B."/>
            <person name="Kuo A."/>
            <person name="Liang C."/>
            <person name="Lipzen A."/>
            <person name="Lutzoni F."/>
            <person name="Magnuson J."/>
            <person name="Mondo S."/>
            <person name="Nolan M."/>
            <person name="Ohm R."/>
            <person name="Pangilinan J."/>
            <person name="Park H.-J."/>
            <person name="Ramirez L."/>
            <person name="Alfaro M."/>
            <person name="Sun H."/>
            <person name="Tritt A."/>
            <person name="Yoshinaga Y."/>
            <person name="Zwiers L.-H."/>
            <person name="Turgeon B."/>
            <person name="Goodwin S."/>
            <person name="Spatafora J."/>
            <person name="Crous P."/>
            <person name="Grigoriev I."/>
        </authorList>
    </citation>
    <scope>NUCLEOTIDE SEQUENCE</scope>
    <source>
        <strain evidence="1">CBS 130266</strain>
    </source>
</reference>
<dbReference type="EMBL" id="MU007086">
    <property type="protein sequence ID" value="KAF2423017.1"/>
    <property type="molecule type" value="Genomic_DNA"/>
</dbReference>
<name>A0A9P4TUW1_9PEZI</name>
<sequence>KVDNLYKYKLYFNKIAKKIRKYKILPYNIYNIDKKGFLISTLRAYLVAVIKAQPAPTIRSY</sequence>